<accession>A0A414L2K6</accession>
<organism evidence="2 3">
    <name type="scientific">Roseburia inulinivorans</name>
    <dbReference type="NCBI Taxonomy" id="360807"/>
    <lineage>
        <taxon>Bacteria</taxon>
        <taxon>Bacillati</taxon>
        <taxon>Bacillota</taxon>
        <taxon>Clostridia</taxon>
        <taxon>Lachnospirales</taxon>
        <taxon>Lachnospiraceae</taxon>
        <taxon>Roseburia</taxon>
    </lineage>
</organism>
<comment type="caution">
    <text evidence="2">The sequence shown here is derived from an EMBL/GenBank/DDBJ whole genome shotgun (WGS) entry which is preliminary data.</text>
</comment>
<proteinExistence type="predicted"/>
<evidence type="ECO:0000256" key="1">
    <source>
        <dbReference type="SAM" id="Phobius"/>
    </source>
</evidence>
<keyword evidence="1" id="KW-1133">Transmembrane helix</keyword>
<reference evidence="2 3" key="1">
    <citation type="submission" date="2018-08" db="EMBL/GenBank/DDBJ databases">
        <title>A genome reference for cultivated species of the human gut microbiota.</title>
        <authorList>
            <person name="Zou Y."/>
            <person name="Xue W."/>
            <person name="Luo G."/>
        </authorList>
    </citation>
    <scope>NUCLEOTIDE SEQUENCE [LARGE SCALE GENOMIC DNA]</scope>
    <source>
        <strain evidence="2 3">AM27-11</strain>
    </source>
</reference>
<gene>
    <name evidence="2" type="ORF">DW707_18810</name>
</gene>
<feature type="transmembrane region" description="Helical" evidence="1">
    <location>
        <begin position="6"/>
        <end position="24"/>
    </location>
</feature>
<dbReference type="Proteomes" id="UP000286271">
    <property type="component" value="Unassembled WGS sequence"/>
</dbReference>
<feature type="non-terminal residue" evidence="2">
    <location>
        <position position="92"/>
    </location>
</feature>
<dbReference type="EMBL" id="QSKW01000091">
    <property type="protein sequence ID" value="RHE88874.1"/>
    <property type="molecule type" value="Genomic_DNA"/>
</dbReference>
<keyword evidence="1" id="KW-0812">Transmembrane</keyword>
<keyword evidence="1" id="KW-0472">Membrane</keyword>
<feature type="transmembrane region" description="Helical" evidence="1">
    <location>
        <begin position="58"/>
        <end position="78"/>
    </location>
</feature>
<evidence type="ECO:0000313" key="3">
    <source>
        <dbReference type="Proteomes" id="UP000286271"/>
    </source>
</evidence>
<protein>
    <submittedName>
        <fullName evidence="2">Uncharacterized protein</fullName>
    </submittedName>
</protein>
<evidence type="ECO:0000313" key="2">
    <source>
        <dbReference type="EMBL" id="RHE88874.1"/>
    </source>
</evidence>
<name>A0A414L2K6_9FIRM</name>
<dbReference type="AlphaFoldDB" id="A0A414L2K6"/>
<sequence length="92" mass="10267">MLSDNSIVYILYTLFLIIIIPIFLRICASTFTGGDVEAKSPIQNIVQNAAHNEQLDKILDFVLGTILMGMLIVYLIIWPPVLLDVPEYLSGT</sequence>